<sequence>MGHGASKFPALFLFLSSSWREQHVTAAQRVQHRVAAYTMT</sequence>
<evidence type="ECO:0000313" key="1">
    <source>
        <dbReference type="EMBL" id="BBC80474.1"/>
    </source>
</evidence>
<dbReference type="Proteomes" id="UP000270034">
    <property type="component" value="Chromosome"/>
</dbReference>
<reference evidence="1 2" key="1">
    <citation type="submission" date="2018-02" db="EMBL/GenBank/DDBJ databases">
        <title>Acetobacter orientalis genome.</title>
        <authorList>
            <person name="Nakashima N."/>
            <person name="Tamura T."/>
        </authorList>
    </citation>
    <scope>NUCLEOTIDE SEQUENCE [LARGE SCALE GENOMIC DNA]</scope>
    <source>
        <strain evidence="1 2">FAN1</strain>
    </source>
</reference>
<organism evidence="1 2">
    <name type="scientific">Acetobacter orientalis</name>
    <dbReference type="NCBI Taxonomy" id="146474"/>
    <lineage>
        <taxon>Bacteria</taxon>
        <taxon>Pseudomonadati</taxon>
        <taxon>Pseudomonadota</taxon>
        <taxon>Alphaproteobacteria</taxon>
        <taxon>Acetobacterales</taxon>
        <taxon>Acetobacteraceae</taxon>
        <taxon>Acetobacter</taxon>
    </lineage>
</organism>
<protein>
    <submittedName>
        <fullName evidence="1">Uncharacterized protein</fullName>
    </submittedName>
</protein>
<proteinExistence type="predicted"/>
<name>A0A2Z5ZI68_9PROT</name>
<dbReference type="KEGG" id="aot:AcetOri_orf03181"/>
<accession>A0A2Z5ZI68</accession>
<dbReference type="EMBL" id="AP018515">
    <property type="protein sequence ID" value="BBC80474.1"/>
    <property type="molecule type" value="Genomic_DNA"/>
</dbReference>
<evidence type="ECO:0000313" key="2">
    <source>
        <dbReference type="Proteomes" id="UP000270034"/>
    </source>
</evidence>
<gene>
    <name evidence="1" type="ORF">AcetOrient_orf03181</name>
</gene>
<dbReference type="AlphaFoldDB" id="A0A2Z5ZI68"/>